<dbReference type="EMBL" id="JBFDAA010000010">
    <property type="protein sequence ID" value="KAL1124341.1"/>
    <property type="molecule type" value="Genomic_DNA"/>
</dbReference>
<dbReference type="Proteomes" id="UP001558652">
    <property type="component" value="Unassembled WGS sequence"/>
</dbReference>
<reference evidence="1 2" key="1">
    <citation type="submission" date="2024-07" db="EMBL/GenBank/DDBJ databases">
        <title>Chromosome-level genome assembly of the water stick insect Ranatra chinensis (Heteroptera: Nepidae).</title>
        <authorList>
            <person name="Liu X."/>
        </authorList>
    </citation>
    <scope>NUCLEOTIDE SEQUENCE [LARGE SCALE GENOMIC DNA]</scope>
    <source>
        <strain evidence="1">Cailab_2021Rc</strain>
        <tissue evidence="1">Muscle</tissue>
    </source>
</reference>
<name>A0ABD0YAP9_9HEMI</name>
<gene>
    <name evidence="1" type="ORF">AAG570_000970</name>
</gene>
<evidence type="ECO:0000313" key="1">
    <source>
        <dbReference type="EMBL" id="KAL1124341.1"/>
    </source>
</evidence>
<proteinExistence type="predicted"/>
<sequence>MGLTVPNRALNAKEVPRSAFYLKSRGGLQFPSQASNGPHVLSQPYQWAFIISFGLPPPILSPGHTDWDYFARSLNSVIDLRVFLKTPEDLDEAVQEFTLAAQQAARNSSRPPTPKFNTQSINLPQHIRLLLTQKRRASPKWQRTRYPSDRQHYERLAQELRCELSSFRSDTYNFYIISLSTLDRSLWDSTKRLLRSHPAPTPLRRLTTPGPNRMKPKFNRLTMICVPYFSPPLNPILFIHTKCMNFLTPPYP</sequence>
<dbReference type="AlphaFoldDB" id="A0ABD0YAP9"/>
<comment type="caution">
    <text evidence="1">The sequence shown here is derived from an EMBL/GenBank/DDBJ whole genome shotgun (WGS) entry which is preliminary data.</text>
</comment>
<keyword evidence="2" id="KW-1185">Reference proteome</keyword>
<protein>
    <submittedName>
        <fullName evidence="1">Uncharacterized protein</fullName>
    </submittedName>
</protein>
<evidence type="ECO:0000313" key="2">
    <source>
        <dbReference type="Proteomes" id="UP001558652"/>
    </source>
</evidence>
<organism evidence="1 2">
    <name type="scientific">Ranatra chinensis</name>
    <dbReference type="NCBI Taxonomy" id="642074"/>
    <lineage>
        <taxon>Eukaryota</taxon>
        <taxon>Metazoa</taxon>
        <taxon>Ecdysozoa</taxon>
        <taxon>Arthropoda</taxon>
        <taxon>Hexapoda</taxon>
        <taxon>Insecta</taxon>
        <taxon>Pterygota</taxon>
        <taxon>Neoptera</taxon>
        <taxon>Paraneoptera</taxon>
        <taxon>Hemiptera</taxon>
        <taxon>Heteroptera</taxon>
        <taxon>Panheteroptera</taxon>
        <taxon>Nepomorpha</taxon>
        <taxon>Nepidae</taxon>
        <taxon>Ranatrinae</taxon>
        <taxon>Ranatra</taxon>
    </lineage>
</organism>
<accession>A0ABD0YAP9</accession>